<keyword evidence="7" id="KW-0732">Signal</keyword>
<keyword evidence="4" id="KW-0378">Hydrolase</keyword>
<reference evidence="10" key="1">
    <citation type="submission" date="2025-08" db="UniProtKB">
        <authorList>
            <consortium name="RefSeq"/>
        </authorList>
    </citation>
    <scope>IDENTIFICATION</scope>
    <source>
        <tissue evidence="10">Thorax and Abdomen</tissue>
    </source>
</reference>
<keyword evidence="6" id="KW-1015">Disulfide bond</keyword>
<dbReference type="CDD" id="cd00190">
    <property type="entry name" value="Tryp_SPc"/>
    <property type="match status" value="1"/>
</dbReference>
<dbReference type="InterPro" id="IPR050127">
    <property type="entry name" value="Serine_Proteases_S1"/>
</dbReference>
<organism evidence="9 10">
    <name type="scientific">Neodiprion lecontei</name>
    <name type="common">Redheaded pine sawfly</name>
    <dbReference type="NCBI Taxonomy" id="441921"/>
    <lineage>
        <taxon>Eukaryota</taxon>
        <taxon>Metazoa</taxon>
        <taxon>Ecdysozoa</taxon>
        <taxon>Arthropoda</taxon>
        <taxon>Hexapoda</taxon>
        <taxon>Insecta</taxon>
        <taxon>Pterygota</taxon>
        <taxon>Neoptera</taxon>
        <taxon>Endopterygota</taxon>
        <taxon>Hymenoptera</taxon>
        <taxon>Tenthredinoidea</taxon>
        <taxon>Diprionidae</taxon>
        <taxon>Diprioninae</taxon>
        <taxon>Neodiprion</taxon>
    </lineage>
</organism>
<gene>
    <name evidence="10" type="primary">LOC107225513</name>
</gene>
<evidence type="ECO:0000313" key="10">
    <source>
        <dbReference type="RefSeq" id="XP_046591755.1"/>
    </source>
</evidence>
<evidence type="ECO:0000256" key="7">
    <source>
        <dbReference type="SAM" id="SignalP"/>
    </source>
</evidence>
<dbReference type="SMART" id="SM00020">
    <property type="entry name" value="Tryp_SPc"/>
    <property type="match status" value="1"/>
</dbReference>
<sequence length="279" mass="31218">MALKIVLSVTLFMTVIVVKFVLSAENDLDVSSAIDGSNFDGQKMGSNWFQAAIFRSTLGANILSCGGTLLTDRWIVTGASCLWRSRIEDLTIRLGEFDLENEEEPLKAEEYKVEKIEINPEYEEIEFRNDIALLKLDRIVKFDKHIIPVCLPSEDLSLVNRTATVTGWGFINEDSRNSRTTVLRQVDIEVFSNERCNEWFSEVGLNRLISESELCAGRVEGGRDACTGDSGGPLTTLINGRKILIGIVTWGKGCGRRHSPGVYAKINHFVPWIKNVMKN</sequence>
<dbReference type="PANTHER" id="PTHR24264">
    <property type="entry name" value="TRYPSIN-RELATED"/>
    <property type="match status" value="1"/>
</dbReference>
<keyword evidence="9" id="KW-1185">Reference proteome</keyword>
<dbReference type="PANTHER" id="PTHR24264:SF65">
    <property type="entry name" value="SRCR DOMAIN-CONTAINING PROTEIN"/>
    <property type="match status" value="1"/>
</dbReference>
<dbReference type="Gene3D" id="2.40.10.10">
    <property type="entry name" value="Trypsin-like serine proteases"/>
    <property type="match status" value="2"/>
</dbReference>
<dbReference type="InterPro" id="IPR001254">
    <property type="entry name" value="Trypsin_dom"/>
</dbReference>
<dbReference type="GeneID" id="107225513"/>
<dbReference type="PROSITE" id="PS00135">
    <property type="entry name" value="TRYPSIN_SER"/>
    <property type="match status" value="1"/>
</dbReference>
<dbReference type="SUPFAM" id="SSF50494">
    <property type="entry name" value="Trypsin-like serine proteases"/>
    <property type="match status" value="1"/>
</dbReference>
<dbReference type="PROSITE" id="PS50240">
    <property type="entry name" value="TRYPSIN_DOM"/>
    <property type="match status" value="1"/>
</dbReference>
<keyword evidence="5" id="KW-0720">Serine protease</keyword>
<feature type="domain" description="Peptidase S1" evidence="8">
    <location>
        <begin position="33"/>
        <end position="278"/>
    </location>
</feature>
<feature type="chain" id="PRO_5047162293" evidence="7">
    <location>
        <begin position="24"/>
        <end position="279"/>
    </location>
</feature>
<dbReference type="InterPro" id="IPR043504">
    <property type="entry name" value="Peptidase_S1_PA_chymotrypsin"/>
</dbReference>
<feature type="signal peptide" evidence="7">
    <location>
        <begin position="1"/>
        <end position="23"/>
    </location>
</feature>
<accession>A0ABM3FUS0</accession>
<dbReference type="PRINTS" id="PR00722">
    <property type="entry name" value="CHYMOTRYPSIN"/>
</dbReference>
<proteinExistence type="predicted"/>
<dbReference type="InterPro" id="IPR001314">
    <property type="entry name" value="Peptidase_S1A"/>
</dbReference>
<dbReference type="Proteomes" id="UP000829291">
    <property type="component" value="Chromosome 3"/>
</dbReference>
<comment type="subcellular location">
    <subcellularLocation>
        <location evidence="1">Secreted</location>
    </subcellularLocation>
</comment>
<evidence type="ECO:0000259" key="8">
    <source>
        <dbReference type="PROSITE" id="PS50240"/>
    </source>
</evidence>
<evidence type="ECO:0000256" key="2">
    <source>
        <dbReference type="ARBA" id="ARBA00022525"/>
    </source>
</evidence>
<evidence type="ECO:0000256" key="4">
    <source>
        <dbReference type="ARBA" id="ARBA00022801"/>
    </source>
</evidence>
<evidence type="ECO:0000256" key="1">
    <source>
        <dbReference type="ARBA" id="ARBA00004613"/>
    </source>
</evidence>
<protein>
    <submittedName>
        <fullName evidence="10">Vitamin K-dependent protein C-like</fullName>
    </submittedName>
</protein>
<dbReference type="Pfam" id="PF00089">
    <property type="entry name" value="Trypsin"/>
    <property type="match status" value="1"/>
</dbReference>
<name>A0ABM3FUS0_NEOLC</name>
<evidence type="ECO:0000256" key="5">
    <source>
        <dbReference type="ARBA" id="ARBA00022825"/>
    </source>
</evidence>
<dbReference type="InterPro" id="IPR009003">
    <property type="entry name" value="Peptidase_S1_PA"/>
</dbReference>
<dbReference type="RefSeq" id="XP_046591755.1">
    <property type="nucleotide sequence ID" value="XM_046735799.1"/>
</dbReference>
<evidence type="ECO:0000256" key="3">
    <source>
        <dbReference type="ARBA" id="ARBA00022670"/>
    </source>
</evidence>
<keyword evidence="2" id="KW-0964">Secreted</keyword>
<evidence type="ECO:0000313" key="9">
    <source>
        <dbReference type="Proteomes" id="UP000829291"/>
    </source>
</evidence>
<keyword evidence="3" id="KW-0645">Protease</keyword>
<evidence type="ECO:0000256" key="6">
    <source>
        <dbReference type="ARBA" id="ARBA00023157"/>
    </source>
</evidence>
<dbReference type="InterPro" id="IPR033116">
    <property type="entry name" value="TRYPSIN_SER"/>
</dbReference>